<reference evidence="5" key="1">
    <citation type="submission" date="2016-04" db="EMBL/GenBank/DDBJ databases">
        <authorList>
            <person name="Nguyen H.D."/>
            <person name="Samba Siva P."/>
            <person name="Cullis J."/>
            <person name="Levesque C.A."/>
            <person name="Hambleton S."/>
        </authorList>
    </citation>
    <scope>NUCLEOTIDE SEQUENCE</scope>
    <source>
        <strain evidence="5">DAOMC 236426</strain>
    </source>
</reference>
<dbReference type="PROSITE" id="PS51194">
    <property type="entry name" value="HELICASE_CTER"/>
    <property type="match status" value="1"/>
</dbReference>
<dbReference type="PROSITE" id="PS51192">
    <property type="entry name" value="HELICASE_ATP_BIND_1"/>
    <property type="match status" value="1"/>
</dbReference>
<feature type="region of interest" description="Disordered" evidence="2">
    <location>
        <begin position="371"/>
        <end position="391"/>
    </location>
</feature>
<comment type="caution">
    <text evidence="5">The sequence shown here is derived from an EMBL/GenBank/DDBJ whole genome shotgun (WGS) entry which is preliminary data.</text>
</comment>
<sequence>MLRIANRTQGRARVAFRIVEEAWTIGHRNLHSGVHKYAEGAGISVRPAISRPGPKHREVRKYASASAAVATDSPPSDAPEPESVESGHIGRNIGNKHILRDYQLECVQECLSTLASGQATRIGVSSPTGSGKTTMFSALLSAIPNRRRAAAGQVDDGDDDVHGKPANQVLVVVSSIALATQTARAISNAYPNLHIELEQGTAFHSTGLADVTVATAQTLSRSPARLEKFDPNNFKAIIVDEAHHAAAPSYVTILSHFDPQVGVPLQERMEKDSPQSSGIPIIGFSATFSRHDGIALGKVFQRIVYHKDFLEMVNAKWLSPVRFTSVRTSVDLASIPTSSRSHDFRTAALGEIMNTRALNQVIVRTWLDRAGTGPKTASTSSQKQVGDDGVRTERRVRRSTLVFAVNVAHVIDLTQAFRDAGIDARYVHGGQRPAFREEVIRAFERGEFPVLVNCAVLTEGADIPPIDCLILARPTRSRNVFMQMLGRGLRLSPNTNKTDCLVLDVVGATERGVMCTPTLFGLDISEVIEDLTLEELRERAKEQAEENQDGPEEEAGDSEDRRDTSGSVSFPRRVTYIDYDSPEALQAAMLGNAASFNRTSNDAPKLDSDGNPLEDDGDGDGGGLIDVVRGGREPYVPIERLSSNAWVDCGGGTYVMEVPPGEGYVKIRRTAAAERESTDVMHAVGSTSSADDGEAQESASEVEEEAKWVAHYYPKNPSIEDFDASPVTAALRLGRRGPSYILRPRHILHASTIDAAIRGADTYVERSVLRGAITRVALCRRRAEWRGKVATGPQKELVRRRLGYTKVPTSATAAAAAGSTSRRRPGAGKAGDSIPEDSADPLATLTKGQASLILCRLNHGAKTRWVSAAKAHNRDIKDAERQQKKAEEDAEKVERRNRRNLERERESERRRTGFVQVGDL</sequence>
<feature type="compositionally biased region" description="Polar residues" evidence="2">
    <location>
        <begin position="375"/>
        <end position="384"/>
    </location>
</feature>
<dbReference type="GO" id="GO:0070125">
    <property type="term" value="P:mitochondrial translational elongation"/>
    <property type="evidence" value="ECO:0007669"/>
    <property type="project" value="TreeGrafter"/>
</dbReference>
<dbReference type="InterPro" id="IPR006935">
    <property type="entry name" value="Helicase/UvrB_N"/>
</dbReference>
<feature type="region of interest" description="Disordered" evidence="2">
    <location>
        <begin position="63"/>
        <end position="89"/>
    </location>
</feature>
<feature type="compositionally biased region" description="Basic and acidic residues" evidence="2">
    <location>
        <begin position="899"/>
        <end position="911"/>
    </location>
</feature>
<dbReference type="GO" id="GO:0000403">
    <property type="term" value="F:Y-form DNA binding"/>
    <property type="evidence" value="ECO:0007669"/>
    <property type="project" value="TreeGrafter"/>
</dbReference>
<feature type="compositionally biased region" description="Low complexity" evidence="2">
    <location>
        <begin position="808"/>
        <end position="820"/>
    </location>
</feature>
<dbReference type="PANTHER" id="PTHR47396">
    <property type="entry name" value="TYPE I RESTRICTION ENZYME ECOKI R PROTEIN"/>
    <property type="match status" value="1"/>
</dbReference>
<dbReference type="Proteomes" id="UP000077684">
    <property type="component" value="Unassembled WGS sequence"/>
</dbReference>
<dbReference type="AlphaFoldDB" id="A0A8X7MSK8"/>
<feature type="region of interest" description="Disordered" evidence="2">
    <location>
        <begin position="808"/>
        <end position="841"/>
    </location>
</feature>
<dbReference type="InterPro" id="IPR050742">
    <property type="entry name" value="Helicase_Restrict-Modif_Enz"/>
</dbReference>
<dbReference type="GO" id="GO:0005759">
    <property type="term" value="C:mitochondrial matrix"/>
    <property type="evidence" value="ECO:0007669"/>
    <property type="project" value="TreeGrafter"/>
</dbReference>
<dbReference type="GO" id="GO:0061749">
    <property type="term" value="F:forked DNA-dependent helicase activity"/>
    <property type="evidence" value="ECO:0007669"/>
    <property type="project" value="TreeGrafter"/>
</dbReference>
<keyword evidence="1" id="KW-0547">Nucleotide-binding</keyword>
<dbReference type="SMART" id="SM00487">
    <property type="entry name" value="DEXDc"/>
    <property type="match status" value="1"/>
</dbReference>
<dbReference type="InterPro" id="IPR027417">
    <property type="entry name" value="P-loop_NTPase"/>
</dbReference>
<feature type="compositionally biased region" description="Basic and acidic residues" evidence="2">
    <location>
        <begin position="872"/>
        <end position="887"/>
    </location>
</feature>
<evidence type="ECO:0000313" key="6">
    <source>
        <dbReference type="Proteomes" id="UP000077684"/>
    </source>
</evidence>
<dbReference type="CDD" id="cd18799">
    <property type="entry name" value="SF2_C_EcoAI-like"/>
    <property type="match status" value="1"/>
</dbReference>
<feature type="region of interest" description="Disordered" evidence="2">
    <location>
        <begin position="871"/>
        <end position="920"/>
    </location>
</feature>
<keyword evidence="6" id="KW-1185">Reference proteome</keyword>
<feature type="region of interest" description="Disordered" evidence="2">
    <location>
        <begin position="596"/>
        <end position="623"/>
    </location>
</feature>
<dbReference type="GO" id="GO:0016787">
    <property type="term" value="F:hydrolase activity"/>
    <property type="evidence" value="ECO:0007669"/>
    <property type="project" value="InterPro"/>
</dbReference>
<feature type="domain" description="Helicase ATP-binding" evidence="3">
    <location>
        <begin position="113"/>
        <end position="306"/>
    </location>
</feature>
<name>A0A8X7MSK8_9BASI</name>
<reference evidence="5" key="2">
    <citation type="journal article" date="2019" name="IMA Fungus">
        <title>Genome sequencing and comparison of five Tilletia species to identify candidate genes for the detection of regulated species infecting wheat.</title>
        <authorList>
            <person name="Nguyen H.D.T."/>
            <person name="Sultana T."/>
            <person name="Kesanakurti P."/>
            <person name="Hambleton S."/>
        </authorList>
    </citation>
    <scope>NUCLEOTIDE SEQUENCE</scope>
    <source>
        <strain evidence="5">DAOMC 236426</strain>
    </source>
</reference>
<dbReference type="Pfam" id="PF04851">
    <property type="entry name" value="ResIII"/>
    <property type="match status" value="1"/>
</dbReference>
<feature type="compositionally biased region" description="Acidic residues" evidence="2">
    <location>
        <begin position="545"/>
        <end position="557"/>
    </location>
</feature>
<feature type="domain" description="Helicase C-terminal" evidence="4">
    <location>
        <begin position="384"/>
        <end position="552"/>
    </location>
</feature>
<evidence type="ECO:0000256" key="1">
    <source>
        <dbReference type="ARBA" id="ARBA00022806"/>
    </source>
</evidence>
<evidence type="ECO:0008006" key="7">
    <source>
        <dbReference type="Google" id="ProtNLM"/>
    </source>
</evidence>
<dbReference type="SMART" id="SM00382">
    <property type="entry name" value="AAA"/>
    <property type="match status" value="1"/>
</dbReference>
<feature type="region of interest" description="Disordered" evidence="2">
    <location>
        <begin position="539"/>
        <end position="569"/>
    </location>
</feature>
<proteinExistence type="predicted"/>
<dbReference type="EMBL" id="LWDE02000471">
    <property type="protein sequence ID" value="KAE8247411.1"/>
    <property type="molecule type" value="Genomic_DNA"/>
</dbReference>
<evidence type="ECO:0000313" key="5">
    <source>
        <dbReference type="EMBL" id="KAE8247411.1"/>
    </source>
</evidence>
<dbReference type="SMART" id="SM00490">
    <property type="entry name" value="HELICc"/>
    <property type="match status" value="1"/>
</dbReference>
<dbReference type="InterPro" id="IPR001650">
    <property type="entry name" value="Helicase_C-like"/>
</dbReference>
<evidence type="ECO:0000256" key="2">
    <source>
        <dbReference type="SAM" id="MobiDB-lite"/>
    </source>
</evidence>
<dbReference type="GO" id="GO:0005524">
    <property type="term" value="F:ATP binding"/>
    <property type="evidence" value="ECO:0007669"/>
    <property type="project" value="InterPro"/>
</dbReference>
<dbReference type="InterPro" id="IPR014001">
    <property type="entry name" value="Helicase_ATP-bd"/>
</dbReference>
<dbReference type="GO" id="GO:0036121">
    <property type="term" value="F:double-stranded DNA helicase activity"/>
    <property type="evidence" value="ECO:0007669"/>
    <property type="project" value="TreeGrafter"/>
</dbReference>
<dbReference type="Gene3D" id="3.40.50.300">
    <property type="entry name" value="P-loop containing nucleotide triphosphate hydrolases"/>
    <property type="match status" value="2"/>
</dbReference>
<protein>
    <recommendedName>
        <fullName evidence="7">P-loop containing nucleoside triphosphate hydrolase protein</fullName>
    </recommendedName>
</protein>
<dbReference type="SUPFAM" id="SSF52540">
    <property type="entry name" value="P-loop containing nucleoside triphosphate hydrolases"/>
    <property type="match status" value="2"/>
</dbReference>
<dbReference type="InterPro" id="IPR003593">
    <property type="entry name" value="AAA+_ATPase"/>
</dbReference>
<dbReference type="Pfam" id="PF00271">
    <property type="entry name" value="Helicase_C"/>
    <property type="match status" value="1"/>
</dbReference>
<evidence type="ECO:0000259" key="4">
    <source>
        <dbReference type="PROSITE" id="PS51194"/>
    </source>
</evidence>
<keyword evidence="1" id="KW-0378">Hydrolase</keyword>
<keyword evidence="1" id="KW-0067">ATP-binding</keyword>
<evidence type="ECO:0000259" key="3">
    <source>
        <dbReference type="PROSITE" id="PS51192"/>
    </source>
</evidence>
<organism evidence="5 6">
    <name type="scientific">Tilletia controversa</name>
    <name type="common">dwarf bunt fungus</name>
    <dbReference type="NCBI Taxonomy" id="13291"/>
    <lineage>
        <taxon>Eukaryota</taxon>
        <taxon>Fungi</taxon>
        <taxon>Dikarya</taxon>
        <taxon>Basidiomycota</taxon>
        <taxon>Ustilaginomycotina</taxon>
        <taxon>Exobasidiomycetes</taxon>
        <taxon>Tilletiales</taxon>
        <taxon>Tilletiaceae</taxon>
        <taxon>Tilletia</taxon>
    </lineage>
</organism>
<dbReference type="PANTHER" id="PTHR47396:SF1">
    <property type="entry name" value="ATP-DEPENDENT HELICASE IRC3-RELATED"/>
    <property type="match status" value="1"/>
</dbReference>
<accession>A0A8X7MSK8</accession>
<dbReference type="GO" id="GO:0032042">
    <property type="term" value="P:mitochondrial DNA metabolic process"/>
    <property type="evidence" value="ECO:0007669"/>
    <property type="project" value="TreeGrafter"/>
</dbReference>
<keyword evidence="1" id="KW-0347">Helicase</keyword>
<gene>
    <name evidence="5" type="ORF">A4X06_0g4480</name>
</gene>